<keyword evidence="11 12" id="KW-0066">ATP synthesis</keyword>
<dbReference type="InterPro" id="IPR035908">
    <property type="entry name" value="F0_ATP_A_sf"/>
</dbReference>
<feature type="transmembrane region" description="Helical" evidence="12">
    <location>
        <begin position="223"/>
        <end position="240"/>
    </location>
</feature>
<dbReference type="SUPFAM" id="SSF81336">
    <property type="entry name" value="F1F0 ATP synthase subunit A"/>
    <property type="match status" value="1"/>
</dbReference>
<feature type="transmembrane region" description="Helical" evidence="12">
    <location>
        <begin position="103"/>
        <end position="121"/>
    </location>
</feature>
<dbReference type="InterPro" id="IPR045082">
    <property type="entry name" value="ATP_syn_F0_a_bact/chloroplast"/>
</dbReference>
<evidence type="ECO:0000256" key="7">
    <source>
        <dbReference type="ARBA" id="ARBA00022781"/>
    </source>
</evidence>
<evidence type="ECO:0000256" key="3">
    <source>
        <dbReference type="ARBA" id="ARBA00022448"/>
    </source>
</evidence>
<evidence type="ECO:0000256" key="1">
    <source>
        <dbReference type="ARBA" id="ARBA00004141"/>
    </source>
</evidence>
<keyword evidence="10 12" id="KW-0472">Membrane</keyword>
<dbReference type="InterPro" id="IPR023011">
    <property type="entry name" value="ATP_synth_F0_asu_AS"/>
</dbReference>
<gene>
    <name evidence="12" type="primary">atpB</name>
    <name evidence="14" type="ORF">CRV12_03410</name>
</gene>
<dbReference type="GO" id="GO:0042777">
    <property type="term" value="P:proton motive force-driven plasma membrane ATP synthesis"/>
    <property type="evidence" value="ECO:0007669"/>
    <property type="project" value="TreeGrafter"/>
</dbReference>
<comment type="subcellular location">
    <subcellularLocation>
        <location evidence="12 13">Cell membrane</location>
        <topology evidence="12 13">Multi-pass membrane protein</topology>
    </subcellularLocation>
    <subcellularLocation>
        <location evidence="1">Membrane</location>
        <topology evidence="1">Multi-pass membrane protein</topology>
    </subcellularLocation>
</comment>
<dbReference type="PANTHER" id="PTHR42823:SF3">
    <property type="entry name" value="ATP SYNTHASE SUBUNIT A, CHLOROPLASTIC"/>
    <property type="match status" value="1"/>
</dbReference>
<dbReference type="GO" id="GO:0045259">
    <property type="term" value="C:proton-transporting ATP synthase complex"/>
    <property type="evidence" value="ECO:0007669"/>
    <property type="project" value="UniProtKB-KW"/>
</dbReference>
<proteinExistence type="inferred from homology"/>
<evidence type="ECO:0000256" key="8">
    <source>
        <dbReference type="ARBA" id="ARBA00022989"/>
    </source>
</evidence>
<dbReference type="NCBIfam" id="NF004477">
    <property type="entry name" value="PRK05815.1-1"/>
    <property type="match status" value="1"/>
</dbReference>
<protein>
    <recommendedName>
        <fullName evidence="12 13">ATP synthase subunit a</fullName>
    </recommendedName>
    <alternativeName>
        <fullName evidence="12">ATP synthase F0 sector subunit a</fullName>
    </alternativeName>
    <alternativeName>
        <fullName evidence="12">F-ATPase subunit 6</fullName>
    </alternativeName>
</protein>
<evidence type="ECO:0000256" key="11">
    <source>
        <dbReference type="ARBA" id="ARBA00023310"/>
    </source>
</evidence>
<feature type="transmembrane region" description="Helical" evidence="12">
    <location>
        <begin position="246"/>
        <end position="267"/>
    </location>
</feature>
<keyword evidence="5 12" id="KW-0138">CF(0)</keyword>
<accession>A0A2P5SZ79</accession>
<dbReference type="RefSeq" id="WP_136131264.1">
    <property type="nucleotide sequence ID" value="NZ_PDKT01000006.1"/>
</dbReference>
<evidence type="ECO:0000313" key="15">
    <source>
        <dbReference type="Proteomes" id="UP000296153"/>
    </source>
</evidence>
<keyword evidence="9 12" id="KW-0406">Ion transport</keyword>
<dbReference type="AlphaFoldDB" id="A0A2P5SZ79"/>
<evidence type="ECO:0000256" key="2">
    <source>
        <dbReference type="ARBA" id="ARBA00006810"/>
    </source>
</evidence>
<comment type="function">
    <text evidence="12 13">Key component of the proton channel; it plays a direct role in the translocation of protons across the membrane.</text>
</comment>
<dbReference type="NCBIfam" id="TIGR01131">
    <property type="entry name" value="ATP_synt_6_or_A"/>
    <property type="match status" value="1"/>
</dbReference>
<sequence>MAIDKIPNSHEYISHHLINLQLDMRTFKLVSINDINLSKNFWILNVDSIFFSLFLGFLFLFIFYKIAKKVTTGVPGKLQSAIELIIIFINNNINDIYHGNSKLIAPLSLTIFMWCFLMNLMDLVPTDLLPYISANVMHLPALRVVPSTDINITSAMAIGVFFLILFYSFKIKGIGGFTKELTLYPFSNPIFIPINIILEGVSLIAKPISLSLRLFGNMYSSELIFILINGFLPWWIQWIFNVPWAIFHILIISLQSFIFMVLTIVYLSMASEEH</sequence>
<evidence type="ECO:0000256" key="9">
    <source>
        <dbReference type="ARBA" id="ARBA00023065"/>
    </source>
</evidence>
<evidence type="ECO:0000256" key="5">
    <source>
        <dbReference type="ARBA" id="ARBA00022547"/>
    </source>
</evidence>
<keyword evidence="14" id="KW-0378">Hydrolase</keyword>
<comment type="similarity">
    <text evidence="2 12 13">Belongs to the ATPase A chain family.</text>
</comment>
<keyword evidence="7 12" id="KW-0375">Hydrogen ion transport</keyword>
<dbReference type="GO" id="GO:0046933">
    <property type="term" value="F:proton-transporting ATP synthase activity, rotational mechanism"/>
    <property type="evidence" value="ECO:0007669"/>
    <property type="project" value="UniProtKB-UniRule"/>
</dbReference>
<dbReference type="OrthoDB" id="9789241at2"/>
<feature type="transmembrane region" description="Helical" evidence="12">
    <location>
        <begin position="41"/>
        <end position="64"/>
    </location>
</feature>
<dbReference type="HAMAP" id="MF_01393">
    <property type="entry name" value="ATP_synth_a_bact"/>
    <property type="match status" value="1"/>
</dbReference>
<dbReference type="GO" id="GO:0016787">
    <property type="term" value="F:hydrolase activity"/>
    <property type="evidence" value="ECO:0007669"/>
    <property type="project" value="UniProtKB-KW"/>
</dbReference>
<evidence type="ECO:0000256" key="12">
    <source>
        <dbReference type="HAMAP-Rule" id="MF_01393"/>
    </source>
</evidence>
<evidence type="ECO:0000256" key="6">
    <source>
        <dbReference type="ARBA" id="ARBA00022692"/>
    </source>
</evidence>
<dbReference type="EMBL" id="PDKT01000006">
    <property type="protein sequence ID" value="PPI87641.1"/>
    <property type="molecule type" value="Genomic_DNA"/>
</dbReference>
<organism evidence="14 15">
    <name type="scientific">Candidatus Pantoea edessiphila</name>
    <dbReference type="NCBI Taxonomy" id="2044610"/>
    <lineage>
        <taxon>Bacteria</taxon>
        <taxon>Pseudomonadati</taxon>
        <taxon>Pseudomonadota</taxon>
        <taxon>Gammaproteobacteria</taxon>
        <taxon>Enterobacterales</taxon>
        <taxon>Erwiniaceae</taxon>
        <taxon>Pantoea</taxon>
    </lineage>
</organism>
<dbReference type="GO" id="GO:0005886">
    <property type="term" value="C:plasma membrane"/>
    <property type="evidence" value="ECO:0007669"/>
    <property type="project" value="UniProtKB-SubCell"/>
</dbReference>
<dbReference type="PROSITE" id="PS00449">
    <property type="entry name" value="ATPASE_A"/>
    <property type="match status" value="1"/>
</dbReference>
<keyword evidence="6 12" id="KW-0812">Transmembrane</keyword>
<name>A0A2P5SZ79_9GAMM</name>
<reference evidence="14 15" key="1">
    <citation type="journal article" date="2018" name="Genome Biol. Evol.">
        <title>Cladogenesis and Genomic Streamlining in Extracellular Endosymbionts of Tropical Stink Bugs.</title>
        <authorList>
            <person name="Otero-Bravo A."/>
            <person name="Goffredi S."/>
            <person name="Sabree Z.L."/>
        </authorList>
    </citation>
    <scope>NUCLEOTIDE SEQUENCE [LARGE SCALE GENOMIC DNA]</scope>
    <source>
        <strain evidence="14 15">SoEE</strain>
    </source>
</reference>
<keyword evidence="4 12" id="KW-1003">Cell membrane</keyword>
<feature type="transmembrane region" description="Helical" evidence="12">
    <location>
        <begin position="150"/>
        <end position="169"/>
    </location>
</feature>
<dbReference type="FunFam" id="1.20.120.220:FF:000002">
    <property type="entry name" value="ATP synthase subunit a"/>
    <property type="match status" value="1"/>
</dbReference>
<dbReference type="Gene3D" id="1.20.120.220">
    <property type="entry name" value="ATP synthase, F0 complex, subunit A"/>
    <property type="match status" value="1"/>
</dbReference>
<dbReference type="InterPro" id="IPR000568">
    <property type="entry name" value="ATP_synth_F0_asu"/>
</dbReference>
<dbReference type="PANTHER" id="PTHR42823">
    <property type="entry name" value="ATP SYNTHASE SUBUNIT A, CHLOROPLASTIC"/>
    <property type="match status" value="1"/>
</dbReference>
<evidence type="ECO:0000313" key="14">
    <source>
        <dbReference type="EMBL" id="PPI87641.1"/>
    </source>
</evidence>
<dbReference type="Proteomes" id="UP000296153">
    <property type="component" value="Unassembled WGS sequence"/>
</dbReference>
<comment type="caution">
    <text evidence="14">The sequence shown here is derived from an EMBL/GenBank/DDBJ whole genome shotgun (WGS) entry which is preliminary data.</text>
</comment>
<keyword evidence="3 12" id="KW-0813">Transport</keyword>
<keyword evidence="8 12" id="KW-1133">Transmembrane helix</keyword>
<evidence type="ECO:0000256" key="4">
    <source>
        <dbReference type="ARBA" id="ARBA00022475"/>
    </source>
</evidence>
<evidence type="ECO:0000256" key="10">
    <source>
        <dbReference type="ARBA" id="ARBA00023136"/>
    </source>
</evidence>
<dbReference type="CDD" id="cd00310">
    <property type="entry name" value="ATP-synt_Fo_a_6"/>
    <property type="match status" value="1"/>
</dbReference>
<dbReference type="Pfam" id="PF00119">
    <property type="entry name" value="ATP-synt_A"/>
    <property type="match status" value="1"/>
</dbReference>
<dbReference type="PRINTS" id="PR00123">
    <property type="entry name" value="ATPASEA"/>
</dbReference>
<evidence type="ECO:0000256" key="13">
    <source>
        <dbReference type="RuleBase" id="RU000483"/>
    </source>
</evidence>